<dbReference type="AlphaFoldDB" id="A0A842IEI0"/>
<dbReference type="GO" id="GO:0003700">
    <property type="term" value="F:DNA-binding transcription factor activity"/>
    <property type="evidence" value="ECO:0007669"/>
    <property type="project" value="InterPro"/>
</dbReference>
<keyword evidence="3" id="KW-0238">DNA-binding</keyword>
<evidence type="ECO:0000256" key="1">
    <source>
        <dbReference type="ARBA" id="ARBA00009437"/>
    </source>
</evidence>
<dbReference type="PROSITE" id="PS50931">
    <property type="entry name" value="HTH_LYSR"/>
    <property type="match status" value="1"/>
</dbReference>
<accession>A0A842IEI0</accession>
<dbReference type="InterPro" id="IPR036388">
    <property type="entry name" value="WH-like_DNA-bd_sf"/>
</dbReference>
<dbReference type="PANTHER" id="PTHR30537">
    <property type="entry name" value="HTH-TYPE TRANSCRIPTIONAL REGULATOR"/>
    <property type="match status" value="1"/>
</dbReference>
<keyword evidence="4" id="KW-0804">Transcription</keyword>
<evidence type="ECO:0000313" key="7">
    <source>
        <dbReference type="Proteomes" id="UP000555411"/>
    </source>
</evidence>
<gene>
    <name evidence="6" type="ORF">H7F16_19120</name>
</gene>
<dbReference type="InterPro" id="IPR005119">
    <property type="entry name" value="LysR_subst-bd"/>
</dbReference>
<dbReference type="InterPro" id="IPR058163">
    <property type="entry name" value="LysR-type_TF_proteobact-type"/>
</dbReference>
<organism evidence="6 7">
    <name type="scientific">Paragemmobacter straminiformis</name>
    <dbReference type="NCBI Taxonomy" id="2045119"/>
    <lineage>
        <taxon>Bacteria</taxon>
        <taxon>Pseudomonadati</taxon>
        <taxon>Pseudomonadota</taxon>
        <taxon>Alphaproteobacteria</taxon>
        <taxon>Rhodobacterales</taxon>
        <taxon>Paracoccaceae</taxon>
        <taxon>Paragemmobacter</taxon>
    </lineage>
</organism>
<evidence type="ECO:0000256" key="4">
    <source>
        <dbReference type="ARBA" id="ARBA00023163"/>
    </source>
</evidence>
<dbReference type="RefSeq" id="WP_185799248.1">
    <property type="nucleotide sequence ID" value="NZ_JACLQD010000009.1"/>
</dbReference>
<dbReference type="Gene3D" id="3.40.190.10">
    <property type="entry name" value="Periplasmic binding protein-like II"/>
    <property type="match status" value="2"/>
</dbReference>
<dbReference type="SUPFAM" id="SSF53850">
    <property type="entry name" value="Periplasmic binding protein-like II"/>
    <property type="match status" value="1"/>
</dbReference>
<comment type="caution">
    <text evidence="6">The sequence shown here is derived from an EMBL/GenBank/DDBJ whole genome shotgun (WGS) entry which is preliminary data.</text>
</comment>
<dbReference type="InterPro" id="IPR036390">
    <property type="entry name" value="WH_DNA-bd_sf"/>
</dbReference>
<feature type="domain" description="HTH lysR-type" evidence="5">
    <location>
        <begin position="5"/>
        <end position="62"/>
    </location>
</feature>
<dbReference type="SUPFAM" id="SSF46785">
    <property type="entry name" value="Winged helix' DNA-binding domain"/>
    <property type="match status" value="1"/>
</dbReference>
<dbReference type="Gene3D" id="1.10.10.10">
    <property type="entry name" value="Winged helix-like DNA-binding domain superfamily/Winged helix DNA-binding domain"/>
    <property type="match status" value="1"/>
</dbReference>
<sequence length="297" mass="32871">MRHLPPLTALRAFDAAARNMSFKRAAEELGLTPTAISHQIRILEDYVGTPLFRRLPRPLALTEAGADLFPGLREGFDRIGEAVQLVSRPQNRVLRVTTTNAFAALCLLPRLDRWHRDFPSIPLSIIGTDAVLDLAKGEADLALRYARTAPPDAICEICRDRLLVVASPKLVGEQRDLSPEQIATFPLIEAEWPDWAIDPPMWRYWSRVARQKGLAVPDLTSAIRWRFREEDHAIEAAIAGQGIAICSDVLARDALADDRLVVVSEIGLPGYGFYAVARAEAARSEAIRNLIGWLGGL</sequence>
<comment type="similarity">
    <text evidence="1">Belongs to the LysR transcriptional regulatory family.</text>
</comment>
<protein>
    <submittedName>
        <fullName evidence="6">LysR family transcriptional regulator</fullName>
    </submittedName>
</protein>
<dbReference type="FunFam" id="1.10.10.10:FF:000038">
    <property type="entry name" value="Glycine cleavage system transcriptional activator"/>
    <property type="match status" value="1"/>
</dbReference>
<dbReference type="PANTHER" id="PTHR30537:SF26">
    <property type="entry name" value="GLYCINE CLEAVAGE SYSTEM TRANSCRIPTIONAL ACTIVATOR"/>
    <property type="match status" value="1"/>
</dbReference>
<reference evidence="6 7" key="1">
    <citation type="journal article" date="2017" name="Int. J. Syst. Evol. Microbiol.">
        <title>Gemmobacter straminiformis sp. nov., isolated from an artificial fountain.</title>
        <authorList>
            <person name="Kang J.Y."/>
            <person name="Kim M.J."/>
            <person name="Chun J."/>
            <person name="Son K.P."/>
            <person name="Jahng K.Y."/>
        </authorList>
    </citation>
    <scope>NUCLEOTIDE SEQUENCE [LARGE SCALE GENOMIC DNA]</scope>
    <source>
        <strain evidence="6 7">CAM-8</strain>
    </source>
</reference>
<keyword evidence="2" id="KW-0805">Transcription regulation</keyword>
<dbReference type="GO" id="GO:0006351">
    <property type="term" value="P:DNA-templated transcription"/>
    <property type="evidence" value="ECO:0007669"/>
    <property type="project" value="TreeGrafter"/>
</dbReference>
<dbReference type="GO" id="GO:0043565">
    <property type="term" value="F:sequence-specific DNA binding"/>
    <property type="evidence" value="ECO:0007669"/>
    <property type="project" value="TreeGrafter"/>
</dbReference>
<name>A0A842IEI0_9RHOB</name>
<evidence type="ECO:0000256" key="3">
    <source>
        <dbReference type="ARBA" id="ARBA00023125"/>
    </source>
</evidence>
<dbReference type="Pfam" id="PF00126">
    <property type="entry name" value="HTH_1"/>
    <property type="match status" value="1"/>
</dbReference>
<evidence type="ECO:0000256" key="2">
    <source>
        <dbReference type="ARBA" id="ARBA00023015"/>
    </source>
</evidence>
<dbReference type="Proteomes" id="UP000555411">
    <property type="component" value="Unassembled WGS sequence"/>
</dbReference>
<keyword evidence="7" id="KW-1185">Reference proteome</keyword>
<dbReference type="EMBL" id="JACLQD010000009">
    <property type="protein sequence ID" value="MBC2837633.1"/>
    <property type="molecule type" value="Genomic_DNA"/>
</dbReference>
<evidence type="ECO:0000313" key="6">
    <source>
        <dbReference type="EMBL" id="MBC2837633.1"/>
    </source>
</evidence>
<dbReference type="InterPro" id="IPR000847">
    <property type="entry name" value="LysR_HTH_N"/>
</dbReference>
<proteinExistence type="inferred from homology"/>
<dbReference type="Pfam" id="PF03466">
    <property type="entry name" value="LysR_substrate"/>
    <property type="match status" value="1"/>
</dbReference>
<dbReference type="PRINTS" id="PR00039">
    <property type="entry name" value="HTHLYSR"/>
</dbReference>
<evidence type="ECO:0000259" key="5">
    <source>
        <dbReference type="PROSITE" id="PS50931"/>
    </source>
</evidence>